<feature type="region of interest" description="Disordered" evidence="1">
    <location>
        <begin position="1"/>
        <end position="55"/>
    </location>
</feature>
<protein>
    <submittedName>
        <fullName evidence="2">Uncharacterized protein</fullName>
    </submittedName>
</protein>
<proteinExistence type="predicted"/>
<dbReference type="AlphaFoldDB" id="A0A8H3PKI4"/>
<feature type="compositionally biased region" description="Polar residues" evidence="1">
    <location>
        <begin position="1"/>
        <end position="21"/>
    </location>
</feature>
<gene>
    <name evidence="2" type="ORF">ALECFALPRED_000488</name>
</gene>
<comment type="caution">
    <text evidence="2">The sequence shown here is derived from an EMBL/GenBank/DDBJ whole genome shotgun (WGS) entry which is preliminary data.</text>
</comment>
<reference evidence="2" key="1">
    <citation type="submission" date="2021-03" db="EMBL/GenBank/DDBJ databases">
        <authorList>
            <person name="Tagirdzhanova G."/>
        </authorList>
    </citation>
    <scope>NUCLEOTIDE SEQUENCE</scope>
</reference>
<name>A0A8H3PKI4_9LECA</name>
<dbReference type="EMBL" id="CAJPDR010001062">
    <property type="protein sequence ID" value="CAF9943488.1"/>
    <property type="molecule type" value="Genomic_DNA"/>
</dbReference>
<dbReference type="OrthoDB" id="5388838at2759"/>
<accession>A0A8H3PKI4</accession>
<keyword evidence="3" id="KW-1185">Reference proteome</keyword>
<organism evidence="2 3">
    <name type="scientific">Alectoria fallacina</name>
    <dbReference type="NCBI Taxonomy" id="1903189"/>
    <lineage>
        <taxon>Eukaryota</taxon>
        <taxon>Fungi</taxon>
        <taxon>Dikarya</taxon>
        <taxon>Ascomycota</taxon>
        <taxon>Pezizomycotina</taxon>
        <taxon>Lecanoromycetes</taxon>
        <taxon>OSLEUM clade</taxon>
        <taxon>Lecanoromycetidae</taxon>
        <taxon>Lecanorales</taxon>
        <taxon>Lecanorineae</taxon>
        <taxon>Parmeliaceae</taxon>
        <taxon>Alectoria</taxon>
    </lineage>
</organism>
<sequence>MSSSRAKADMNPSSHLKSTQQELKESVVDGAGRVARGDSTKSTAQAMKEKNIEKG</sequence>
<evidence type="ECO:0000313" key="2">
    <source>
        <dbReference type="EMBL" id="CAF9943488.1"/>
    </source>
</evidence>
<evidence type="ECO:0000313" key="3">
    <source>
        <dbReference type="Proteomes" id="UP000664203"/>
    </source>
</evidence>
<evidence type="ECO:0000256" key="1">
    <source>
        <dbReference type="SAM" id="MobiDB-lite"/>
    </source>
</evidence>
<dbReference type="Proteomes" id="UP000664203">
    <property type="component" value="Unassembled WGS sequence"/>
</dbReference>